<sequence>MLVMEAESELGVQALAEGIVDSYRSMMRSKAGMLEMIGEFDRRNLAEKCGASSTATWLMRRLGLSESSAHEYVYVARQLQNFAYLAEMFAAGNLSYSALRLVLKYLTPENEVELVEKAMQLGYPGLECALAGREKPNEKEEKKECYLRLKKQPDGFVNVWARLNPVDGESFCAALKIGHLAFAADEDELGELIGEDGYVDPDKLDALIQAKEEEEEKLQAKKDVSGYGLPTGRAMVHALMGMVNMVRSKPQSKFRAPGAQVSVMATLDGRAYLPNNAGAASKGLENLVANALVRLDTVDDRGMIINAGRSTRLATDGQIRSLLAMWGGQCAMPGCTHTRFMEFHHMEEWANGGLTDMDNLIPLCSACHSLVTEGYAQITRHGDEIVFDFGDGSRYVSYNHSLPVRNDSYVMPVVENRGCADNFAS</sequence>
<dbReference type="RefSeq" id="WP_076599945.1">
    <property type="nucleotide sequence ID" value="NZ_CP046976.1"/>
</dbReference>
<dbReference type="Pfam" id="PF02720">
    <property type="entry name" value="DUF222"/>
    <property type="match status" value="1"/>
</dbReference>
<proteinExistence type="inferred from homology"/>
<evidence type="ECO:0000313" key="4">
    <source>
        <dbReference type="Proteomes" id="UP000186292"/>
    </source>
</evidence>
<dbReference type="Proteomes" id="UP000186292">
    <property type="component" value="Unassembled WGS sequence"/>
</dbReference>
<keyword evidence="4" id="KW-1185">Reference proteome</keyword>
<feature type="domain" description="HNH nuclease" evidence="2">
    <location>
        <begin position="317"/>
        <end position="369"/>
    </location>
</feature>
<keyword evidence="3" id="KW-0378">Hydrolase</keyword>
<dbReference type="AlphaFoldDB" id="A0A1N7KAF5"/>
<protein>
    <submittedName>
        <fullName evidence="3">HNH endonuclease</fullName>
    </submittedName>
</protein>
<dbReference type="EMBL" id="FTOF01000016">
    <property type="protein sequence ID" value="SIS58587.1"/>
    <property type="molecule type" value="Genomic_DNA"/>
</dbReference>
<accession>A0A1N7KAF5</accession>
<dbReference type="InterPro" id="IPR003870">
    <property type="entry name" value="DUF222"/>
</dbReference>
<organism evidence="3 4">
    <name type="scientific">Corynebacterium appendicis CIP 107643</name>
    <dbReference type="NCBI Taxonomy" id="1161099"/>
    <lineage>
        <taxon>Bacteria</taxon>
        <taxon>Bacillati</taxon>
        <taxon>Actinomycetota</taxon>
        <taxon>Actinomycetes</taxon>
        <taxon>Mycobacteriales</taxon>
        <taxon>Corynebacteriaceae</taxon>
        <taxon>Corynebacterium</taxon>
    </lineage>
</organism>
<dbReference type="GO" id="GO:0003676">
    <property type="term" value="F:nucleic acid binding"/>
    <property type="evidence" value="ECO:0007669"/>
    <property type="project" value="InterPro"/>
</dbReference>
<dbReference type="Pfam" id="PF01844">
    <property type="entry name" value="HNH"/>
    <property type="match status" value="1"/>
</dbReference>
<comment type="similarity">
    <text evidence="1">Belongs to the Rv1128c/1148c/1588c/1702c/1945/3466 family.</text>
</comment>
<name>A0A1N7KAF5_9CORY</name>
<keyword evidence="3" id="KW-0255">Endonuclease</keyword>
<reference evidence="4" key="1">
    <citation type="submission" date="2017-01" db="EMBL/GenBank/DDBJ databases">
        <authorList>
            <person name="Varghese N."/>
            <person name="Submissions S."/>
        </authorList>
    </citation>
    <scope>NUCLEOTIDE SEQUENCE [LARGE SCALE GENOMIC DNA]</scope>
    <source>
        <strain evidence="4">DSM 44531</strain>
    </source>
</reference>
<dbReference type="GO" id="GO:0008270">
    <property type="term" value="F:zinc ion binding"/>
    <property type="evidence" value="ECO:0007669"/>
    <property type="project" value="InterPro"/>
</dbReference>
<evidence type="ECO:0000313" key="3">
    <source>
        <dbReference type="EMBL" id="SIS58587.1"/>
    </source>
</evidence>
<dbReference type="Gene3D" id="1.10.30.50">
    <property type="match status" value="1"/>
</dbReference>
<dbReference type="OrthoDB" id="4752861at2"/>
<keyword evidence="3" id="KW-0540">Nuclease</keyword>
<dbReference type="STRING" id="1161099.SAMN05444817_11622"/>
<evidence type="ECO:0000259" key="2">
    <source>
        <dbReference type="SMART" id="SM00507"/>
    </source>
</evidence>
<dbReference type="CDD" id="cd00085">
    <property type="entry name" value="HNHc"/>
    <property type="match status" value="1"/>
</dbReference>
<dbReference type="InterPro" id="IPR002711">
    <property type="entry name" value="HNH"/>
</dbReference>
<dbReference type="SMART" id="SM00507">
    <property type="entry name" value="HNHc"/>
    <property type="match status" value="1"/>
</dbReference>
<gene>
    <name evidence="3" type="ORF">SAMN05444817_11622</name>
</gene>
<dbReference type="GO" id="GO:0004519">
    <property type="term" value="F:endonuclease activity"/>
    <property type="evidence" value="ECO:0007669"/>
    <property type="project" value="UniProtKB-KW"/>
</dbReference>
<dbReference type="InterPro" id="IPR003615">
    <property type="entry name" value="HNH_nuc"/>
</dbReference>
<evidence type="ECO:0000256" key="1">
    <source>
        <dbReference type="ARBA" id="ARBA00023450"/>
    </source>
</evidence>